<gene>
    <name evidence="3" type="primary">grpE</name>
    <name evidence="7" type="ORF">R6Y96_09305</name>
</gene>
<feature type="region of interest" description="Disordered" evidence="6">
    <location>
        <begin position="1"/>
        <end position="32"/>
    </location>
</feature>
<evidence type="ECO:0000256" key="5">
    <source>
        <dbReference type="RuleBase" id="RU004478"/>
    </source>
</evidence>
<evidence type="ECO:0000313" key="8">
    <source>
        <dbReference type="Proteomes" id="UP001305652"/>
    </source>
</evidence>
<reference evidence="7 8" key="1">
    <citation type="submission" date="2023-10" db="EMBL/GenBank/DDBJ databases">
        <title>The complete genome sequence of Methanoculleus receptaculi DSM 18860.</title>
        <authorList>
            <person name="Lai S.-J."/>
            <person name="You Y.-T."/>
            <person name="Chen S.-C."/>
        </authorList>
    </citation>
    <scope>NUCLEOTIDE SEQUENCE [LARGE SCALE GENOMIC DNA]</scope>
    <source>
        <strain evidence="7 8">DSM 18860</strain>
    </source>
</reference>
<organism evidence="7 8">
    <name type="scientific">Methanoculleus receptaculi</name>
    <dbReference type="NCBI Taxonomy" id="394967"/>
    <lineage>
        <taxon>Archaea</taxon>
        <taxon>Methanobacteriati</taxon>
        <taxon>Methanobacteriota</taxon>
        <taxon>Stenosarchaea group</taxon>
        <taxon>Methanomicrobia</taxon>
        <taxon>Methanomicrobiales</taxon>
        <taxon>Methanomicrobiaceae</taxon>
        <taxon>Methanoculleus</taxon>
    </lineage>
</organism>
<proteinExistence type="inferred from homology"/>
<dbReference type="GeneID" id="85733352"/>
<dbReference type="GO" id="GO:0051082">
    <property type="term" value="F:unfolded protein binding"/>
    <property type="evidence" value="ECO:0007669"/>
    <property type="project" value="TreeGrafter"/>
</dbReference>
<evidence type="ECO:0000256" key="6">
    <source>
        <dbReference type="SAM" id="MobiDB-lite"/>
    </source>
</evidence>
<comment type="subunit">
    <text evidence="3">Homodimer.</text>
</comment>
<dbReference type="InterPro" id="IPR009012">
    <property type="entry name" value="GrpE_head"/>
</dbReference>
<keyword evidence="3" id="KW-0963">Cytoplasm</keyword>
<dbReference type="GO" id="GO:0005737">
    <property type="term" value="C:cytoplasm"/>
    <property type="evidence" value="ECO:0007669"/>
    <property type="project" value="UniProtKB-SubCell"/>
</dbReference>
<dbReference type="PRINTS" id="PR00773">
    <property type="entry name" value="GRPEPROTEIN"/>
</dbReference>
<comment type="similarity">
    <text evidence="1 3 5">Belongs to the GrpE family.</text>
</comment>
<dbReference type="EMBL" id="CP137642">
    <property type="protein sequence ID" value="WOX57478.1"/>
    <property type="molecule type" value="Genomic_DNA"/>
</dbReference>
<dbReference type="InterPro" id="IPR013805">
    <property type="entry name" value="GrpE_CC"/>
</dbReference>
<evidence type="ECO:0000313" key="7">
    <source>
        <dbReference type="EMBL" id="WOX57478.1"/>
    </source>
</evidence>
<dbReference type="SUPFAM" id="SSF51064">
    <property type="entry name" value="Head domain of nucleotide exchange factor GrpE"/>
    <property type="match status" value="1"/>
</dbReference>
<dbReference type="GO" id="GO:0006457">
    <property type="term" value="P:protein folding"/>
    <property type="evidence" value="ECO:0007669"/>
    <property type="project" value="InterPro"/>
</dbReference>
<dbReference type="HAMAP" id="MF_01151">
    <property type="entry name" value="GrpE"/>
    <property type="match status" value="1"/>
</dbReference>
<dbReference type="Gene3D" id="3.90.20.20">
    <property type="match status" value="1"/>
</dbReference>
<evidence type="ECO:0000256" key="2">
    <source>
        <dbReference type="ARBA" id="ARBA00023186"/>
    </source>
</evidence>
<dbReference type="AlphaFoldDB" id="A0AAX4FU88"/>
<dbReference type="SUPFAM" id="SSF58014">
    <property type="entry name" value="Coiled-coil domain of nucleotide exchange factor GrpE"/>
    <property type="match status" value="1"/>
</dbReference>
<dbReference type="PROSITE" id="PS01071">
    <property type="entry name" value="GRPE"/>
    <property type="match status" value="1"/>
</dbReference>
<sequence length="176" mass="20046">MKEDTSRRAEEQQPIAEKADAASREREEMQTSYDELKSAYDDLNDRYLRLAADFENYRKRMASERENLTRLAIEDLAVELLEVVDNFERAEKAEAGGLGEGMQQIQKLLMGILERHGIKPIECLNRPFDPECQEAIACVPSEAEEGSVIEEVVRGYCMQDKVIRCAKVVVSKGKEE</sequence>
<comment type="function">
    <text evidence="3 4">Participates actively in the response to hyperosmotic and heat shock by preventing the aggregation of stress-denatured proteins, in association with DnaK and GrpE. It is the nucleotide exchange factor for DnaK and may function as a thermosensor. Unfolded proteins bind initially to DnaJ; upon interaction with the DnaJ-bound protein, DnaK hydrolyzes its bound ATP, resulting in the formation of a stable complex. GrpE releases ADP from DnaK; ATP binding to DnaK triggers the release of the substrate protein, thus completing the reaction cycle. Several rounds of ATP-dependent interactions between DnaJ, DnaK and GrpE are required for fully efficient folding.</text>
</comment>
<dbReference type="Gene3D" id="2.30.22.10">
    <property type="entry name" value="Head domain of nucleotide exchange factor GrpE"/>
    <property type="match status" value="1"/>
</dbReference>
<evidence type="ECO:0000256" key="1">
    <source>
        <dbReference type="ARBA" id="ARBA00009054"/>
    </source>
</evidence>
<dbReference type="GO" id="GO:0051087">
    <property type="term" value="F:protein-folding chaperone binding"/>
    <property type="evidence" value="ECO:0007669"/>
    <property type="project" value="InterPro"/>
</dbReference>
<keyword evidence="3 4" id="KW-0346">Stress response</keyword>
<keyword evidence="2 3" id="KW-0143">Chaperone</keyword>
<dbReference type="GO" id="GO:0042803">
    <property type="term" value="F:protein homodimerization activity"/>
    <property type="evidence" value="ECO:0007669"/>
    <property type="project" value="InterPro"/>
</dbReference>
<protein>
    <recommendedName>
        <fullName evidence="3 4">Protein GrpE</fullName>
    </recommendedName>
    <alternativeName>
        <fullName evidence="3">HSP-70 cofactor</fullName>
    </alternativeName>
</protein>
<keyword evidence="8" id="KW-1185">Reference proteome</keyword>
<dbReference type="KEGG" id="mrc:R6Y96_09305"/>
<dbReference type="CDD" id="cd00446">
    <property type="entry name" value="GrpE"/>
    <property type="match status" value="1"/>
</dbReference>
<dbReference type="Pfam" id="PF01025">
    <property type="entry name" value="GrpE"/>
    <property type="match status" value="1"/>
</dbReference>
<dbReference type="GO" id="GO:0000774">
    <property type="term" value="F:adenyl-nucleotide exchange factor activity"/>
    <property type="evidence" value="ECO:0007669"/>
    <property type="project" value="InterPro"/>
</dbReference>
<dbReference type="RefSeq" id="WP_318621102.1">
    <property type="nucleotide sequence ID" value="NZ_CP137642.1"/>
</dbReference>
<evidence type="ECO:0000256" key="4">
    <source>
        <dbReference type="RuleBase" id="RU000639"/>
    </source>
</evidence>
<dbReference type="PANTHER" id="PTHR21237:SF23">
    <property type="entry name" value="GRPE PROTEIN HOMOLOG, MITOCHONDRIAL"/>
    <property type="match status" value="1"/>
</dbReference>
<accession>A0AAX4FU88</accession>
<dbReference type="InterPro" id="IPR000740">
    <property type="entry name" value="GrpE"/>
</dbReference>
<name>A0AAX4FU88_9EURY</name>
<comment type="subcellular location">
    <subcellularLocation>
        <location evidence="3">Cytoplasm</location>
    </subcellularLocation>
</comment>
<dbReference type="Proteomes" id="UP001305652">
    <property type="component" value="Chromosome"/>
</dbReference>
<evidence type="ECO:0000256" key="3">
    <source>
        <dbReference type="HAMAP-Rule" id="MF_01151"/>
    </source>
</evidence>
<dbReference type="PANTHER" id="PTHR21237">
    <property type="entry name" value="GRPE PROTEIN"/>
    <property type="match status" value="1"/>
</dbReference>